<feature type="compositionally biased region" description="Low complexity" evidence="2">
    <location>
        <begin position="2155"/>
        <end position="2174"/>
    </location>
</feature>
<reference evidence="3" key="1">
    <citation type="submission" date="2021-05" db="EMBL/GenBank/DDBJ databases">
        <title>A free-living protist that lacks canonical eukaryotic 1 DNA replication and segregation systems.</title>
        <authorList>
            <person name="Salas-Leiva D.E."/>
            <person name="Tromer E.C."/>
            <person name="Curtis B.A."/>
            <person name="Jerlstrom-Hultqvist J."/>
            <person name="Kolisko M."/>
            <person name="Yi Z."/>
            <person name="Salas-Leiva J.S."/>
            <person name="Gallot-Lavallee L."/>
            <person name="Kops G.J.P.L."/>
            <person name="Archibald J.M."/>
            <person name="Simpson A.G.B."/>
            <person name="Roger A.J."/>
        </authorList>
    </citation>
    <scope>NUCLEOTIDE SEQUENCE</scope>
    <source>
        <strain evidence="3">BICM</strain>
    </source>
</reference>
<comment type="caution">
    <text evidence="3">The sequence shown here is derived from an EMBL/GenBank/DDBJ whole genome shotgun (WGS) entry which is preliminary data.</text>
</comment>
<feature type="compositionally biased region" description="Basic and acidic residues" evidence="2">
    <location>
        <begin position="15"/>
        <end position="24"/>
    </location>
</feature>
<feature type="compositionally biased region" description="Low complexity" evidence="2">
    <location>
        <begin position="2010"/>
        <end position="2026"/>
    </location>
</feature>
<feature type="region of interest" description="Disordered" evidence="2">
    <location>
        <begin position="2143"/>
        <end position="2181"/>
    </location>
</feature>
<accession>A0A8J6B020</accession>
<sequence>MDRGDSTIHPSPLSPEKKATDATEKSLPLSVIEKICRAPERTVELTELRKLDIVTDEHRNLERQIERCVQDCEALKNQHEDIFRSGNRGSFLAHPSFKVPSEKELRNARNTVLDKATEIPTRKFAPAWANILQREYNASSTLPITDGPSLLTHVLNTLTDEYTRLMLLRQKSLLRWARFCEREEDKSTSLFSVKSSVWIPFRMAQTSLVDRQTSIARRIVRLNSMAHIRDVPVPARVAETCEFINTKHVGLDVNAYNTASTVTQPFVDVEDVAIALRSTVSADAQTVAIRDFIARLSWLGYSGRIQLPRMVANVMDKAGDDGLPLMIVDRGALDDELNELAGHFKMHFRINSRTRNGRTNEAEFCNEAGKIVQGIVRQFEVIHSSIVDGHANPAAQRNVKEPIYLEDFREDLEVPPASIPLASEYASEQAEGILMDKFVGATIGFLSIHESTSVAASLQNKHVSHARVAYGSQSGDILGPCDVPANKLHALYGLRAMKMKQLRDGLMWTLNALESVRKTISADISGAPFALTEHTLREQTKSDVTDALSLALADIINEDGDGLRISARCDMVAKAGVSGGEAATLRVFDNKRRSVLYTSATEKLKNIDETIKRTATTHIYHKEENLRLKDGENFLRVDRDAVLTKMYEAHLLFASAKRELVSALMDLYEHTIDSKANESIMQQIIDLIDSDLLDCPESFMHSYQTQVTSLMVTAALIREISASIIEKNTLYLQQISDRDADKPGVPNALLPLNAPPVAPHGGVAVGIADFHTPLEQLHEVIPILRSIVSDLVKAHWSATGPDTVLPRVAAMSVVAREALVLWRSFTEERTAQDRDPQTYTVESLYTALIDHPCTLELVARDAAQLLMAEPTGPAASTAPKVFNPVYSLPKVDAALDQPASIIAGQRAASVWDFKAPVPALIHTLTNALNIAVLRCRIANSFFETKEASAQYILQCAYIGQPRASTSLPQLNWEADTVLGGDEDLIHVPPEVLSQYVQDFRAQPNLLAIVEIAQEFAGVTTESLEGIKDMVLSRVNDLKAIARVQAATSILFTSSAKANQFAIDAIVEEEFRRERALIEAAPEKYRDETFLTTQFASDADGNISIDADDDTLMLAKMSIAARHDPSMRAWHFAMIQKAMITFIPAINAATSARSSIVEEYRENMKVPGLSASDNKHQRYRQHIRALKTRLVDTYADIISKFAVNVAYRAEIASVTTDLEYMIHDFGDSIPFERPAELTGVEATVTDVTDLFFNKTSLTSVWTIPTLTHVVRSPFTVPRPMGENTVQLSAVCLLTRVVHDIVAASLIKARFAGASAAGSDTIRSDLASALGSLQEKLAVDASSSFAQVMTFLIATRKLHFHQLRLLLNVTLNHLISSNAGPAAVSLTRIVMARLSDTGEMTQVPLPPVPTSHLYKSLHAVVSNALIGSSNLNGSVGQARHFNGFRVPRRWSDLRALSTFNTHPFPHIAEPIFSLPMKYVTATHAASINCELVLDDEFTRRGIFEGAQPVNALIVHLALLENFHRSQQLRHFFLADLMGLPAPTRAAELVDANAVFEHHILDNFLHELGEVVTAVCRAEKRTISQLKEEERLENLDDEGNAINVRILPEDTDMLFPSTPVPAFELFFRLVLHTRAAVSLALLRRQTATMTEIRAKMLFFLNSTLKGRKPEDVIRLPSPEEYIASEAGENEVAAVLGEVNYLTAHGLDERFIKNSHTLTQFVQELFSHFSRIDIAKGAPGYAISETQLARILNELAQTLFNDSHTQSMELDQFYHTILRHTLDRLAVEVSRRRRLEESVQASLQNVEMQADSLVAAKHYSILFRTNELEREAKRLESALNTAETDVRRRVTAELDGQMRKQAAEVILIKNNFNDFKNTINESILEDMQDLKQEMLERIARSTTMTGLAKARAQLIHDYDERVNELEVTIREQEAAISKLRTMHSLHRHGRQEASSKQIATLTDRVQALETEKWTLQSNSEMVESSLRRRMLELENTIAANDLELELSRKKSEQAARSSALSRTARRSAMAISRAKQDPVADPGEVVKLKETLKRQKEEIRTLQSSMIAAPAVDIDLRNANAEIKRLKKILVEERSVKQEAMAEIDDLRRQVYSYEERMNQIEQRHKLEATGRRSDMRQRMSALERENRSLKAEMINSLGGRSTVTGTRRTKSAAGGAPPASPRGL</sequence>
<proteinExistence type="predicted"/>
<dbReference type="EMBL" id="JAHDYR010000056">
    <property type="protein sequence ID" value="KAG9391339.1"/>
    <property type="molecule type" value="Genomic_DNA"/>
</dbReference>
<evidence type="ECO:0000313" key="4">
    <source>
        <dbReference type="Proteomes" id="UP000717585"/>
    </source>
</evidence>
<feature type="coiled-coil region" evidence="1">
    <location>
        <begin position="51"/>
        <end position="78"/>
    </location>
</feature>
<organism evidence="3 4">
    <name type="scientific">Carpediemonas membranifera</name>
    <dbReference type="NCBI Taxonomy" id="201153"/>
    <lineage>
        <taxon>Eukaryota</taxon>
        <taxon>Metamonada</taxon>
        <taxon>Carpediemonas-like organisms</taxon>
        <taxon>Carpediemonas</taxon>
    </lineage>
</organism>
<dbReference type="PANTHER" id="PTHR33331:SF13">
    <property type="entry name" value="COILED-COIL DOMAIN CONTAINING 162"/>
    <property type="match status" value="1"/>
</dbReference>
<gene>
    <name evidence="3" type="ORF">J8273_7580</name>
</gene>
<evidence type="ECO:0000313" key="3">
    <source>
        <dbReference type="EMBL" id="KAG9391339.1"/>
    </source>
</evidence>
<dbReference type="InterPro" id="IPR040401">
    <property type="entry name" value="CCDC162"/>
</dbReference>
<feature type="coiled-coil region" evidence="1">
    <location>
        <begin position="1911"/>
        <end position="1974"/>
    </location>
</feature>
<keyword evidence="1" id="KW-0175">Coiled coil</keyword>
<protein>
    <submittedName>
        <fullName evidence="3">Chromosome partition protein Smc</fullName>
    </submittedName>
</protein>
<dbReference type="PANTHER" id="PTHR33331">
    <property type="entry name" value="COILED-COIL DOMAIN-CONTAINING PROTEIN 162"/>
    <property type="match status" value="1"/>
</dbReference>
<feature type="region of interest" description="Disordered" evidence="2">
    <location>
        <begin position="2005"/>
        <end position="2032"/>
    </location>
</feature>
<name>A0A8J6B020_9EUKA</name>
<keyword evidence="4" id="KW-1185">Reference proteome</keyword>
<evidence type="ECO:0000256" key="2">
    <source>
        <dbReference type="SAM" id="MobiDB-lite"/>
    </source>
</evidence>
<dbReference type="Proteomes" id="UP000717585">
    <property type="component" value="Unassembled WGS sequence"/>
</dbReference>
<evidence type="ECO:0000256" key="1">
    <source>
        <dbReference type="SAM" id="Coils"/>
    </source>
</evidence>
<feature type="region of interest" description="Disordered" evidence="2">
    <location>
        <begin position="1"/>
        <end position="25"/>
    </location>
</feature>